<organism evidence="6 7">
    <name type="scientific">Baekduia soli</name>
    <dbReference type="NCBI Taxonomy" id="496014"/>
    <lineage>
        <taxon>Bacteria</taxon>
        <taxon>Bacillati</taxon>
        <taxon>Actinomycetota</taxon>
        <taxon>Thermoleophilia</taxon>
        <taxon>Solirubrobacterales</taxon>
        <taxon>Baekduiaceae</taxon>
        <taxon>Baekduia</taxon>
    </lineage>
</organism>
<dbReference type="AlphaFoldDB" id="A0A5B8U565"/>
<dbReference type="Gene3D" id="3.90.550.10">
    <property type="entry name" value="Spore Coat Polysaccharide Biosynthesis Protein SpsA, Chain A"/>
    <property type="match status" value="1"/>
</dbReference>
<dbReference type="PANTHER" id="PTHR40392:SF1">
    <property type="entry name" value="2-PHOSPHO-L-LACTATE GUANYLYLTRANSFERASE"/>
    <property type="match status" value="1"/>
</dbReference>
<dbReference type="RefSeq" id="WP_146919412.1">
    <property type="nucleotide sequence ID" value="NZ_CP042430.1"/>
</dbReference>
<comment type="pathway">
    <text evidence="5">Cofactor biosynthesis; coenzyme F420 biosynthesis.</text>
</comment>
<dbReference type="EC" id="2.7.7.105" evidence="5"/>
<keyword evidence="2 5" id="KW-0548">Nucleotidyltransferase</keyword>
<evidence type="ECO:0000256" key="1">
    <source>
        <dbReference type="ARBA" id="ARBA00022679"/>
    </source>
</evidence>
<dbReference type="HAMAP" id="MF_02114">
    <property type="entry name" value="CofC"/>
    <property type="match status" value="1"/>
</dbReference>
<protein>
    <recommendedName>
        <fullName evidence="5">Phosphoenolpyruvate guanylyltransferase</fullName>
        <shortName evidence="5">PEP guanylyltransferase</shortName>
        <ecNumber evidence="5">2.7.7.105</ecNumber>
    </recommendedName>
</protein>
<dbReference type="GO" id="GO:0052645">
    <property type="term" value="P:F420-0 metabolic process"/>
    <property type="evidence" value="ECO:0007669"/>
    <property type="project" value="UniProtKB-UniRule"/>
</dbReference>
<sequence>MRTVAVLPVKRFGAAKQRLNDDLSDGTRRALAEAMVTDVLIALRRTRGVDEVLVVSGEHAAVALAAGYDAAAVIDDPTDAGHSAAALRGIEAALERGATRVVLVPGDCPALDPVELDALLARAGTGPGVLVVPDRHGDGTNALVLTPPDVMAPAFGPGSRARHEELAREAGAECEAVEVRTLGLDVDTLDDLEALREALDRLRGGASHTRGLLARVSRR</sequence>
<dbReference type="InterPro" id="IPR002835">
    <property type="entry name" value="CofC"/>
</dbReference>
<keyword evidence="3 5" id="KW-0547">Nucleotide-binding</keyword>
<keyword evidence="4 5" id="KW-0342">GTP-binding</keyword>
<evidence type="ECO:0000256" key="3">
    <source>
        <dbReference type="ARBA" id="ARBA00022741"/>
    </source>
</evidence>
<dbReference type="Proteomes" id="UP000321805">
    <property type="component" value="Chromosome"/>
</dbReference>
<feature type="binding site" evidence="5">
    <location>
        <position position="159"/>
    </location>
    <ligand>
        <name>phosphoenolpyruvate</name>
        <dbReference type="ChEBI" id="CHEBI:58702"/>
    </ligand>
</feature>
<dbReference type="GO" id="GO:0043814">
    <property type="term" value="F:phospholactate guanylyltransferase activity"/>
    <property type="evidence" value="ECO:0007669"/>
    <property type="project" value="InterPro"/>
</dbReference>
<reference evidence="6 7" key="1">
    <citation type="journal article" date="2018" name="J. Microbiol.">
        <title>Baekduia soli gen. nov., sp. nov., a novel bacterium isolated from the soil of Baekdu Mountain and proposal of a novel family name, Baekduiaceae fam. nov.</title>
        <authorList>
            <person name="An D.S."/>
            <person name="Siddiqi M.Z."/>
            <person name="Kim K.H."/>
            <person name="Yu H.S."/>
            <person name="Im W.T."/>
        </authorList>
    </citation>
    <scope>NUCLEOTIDE SEQUENCE [LARGE SCALE GENOMIC DNA]</scope>
    <source>
        <strain evidence="6 7">BR7-21</strain>
    </source>
</reference>
<keyword evidence="1 5" id="KW-0808">Transferase</keyword>
<dbReference type="PANTHER" id="PTHR40392">
    <property type="entry name" value="2-PHOSPHO-L-LACTATE GUANYLYLTRANSFERASE"/>
    <property type="match status" value="1"/>
</dbReference>
<name>A0A5B8U565_9ACTN</name>
<feature type="binding site" evidence="5">
    <location>
        <position position="156"/>
    </location>
    <ligand>
        <name>phosphoenolpyruvate</name>
        <dbReference type="ChEBI" id="CHEBI:58702"/>
    </ligand>
</feature>
<dbReference type="KEGG" id="bsol:FSW04_11715"/>
<evidence type="ECO:0000256" key="5">
    <source>
        <dbReference type="HAMAP-Rule" id="MF_02114"/>
    </source>
</evidence>
<dbReference type="SUPFAM" id="SSF53448">
    <property type="entry name" value="Nucleotide-diphospho-sugar transferases"/>
    <property type="match status" value="1"/>
</dbReference>
<accession>A0A5B8U565</accession>
<dbReference type="GO" id="GO:0005525">
    <property type="term" value="F:GTP binding"/>
    <property type="evidence" value="ECO:0007669"/>
    <property type="project" value="UniProtKB-KW"/>
</dbReference>
<comment type="function">
    <text evidence="5">Guanylyltransferase that catalyzes the activation of phosphoenolpyruvate (PEP) as enolpyruvoyl-2-diphospho-5'-guanosine, via the condensation of PEP with GTP. It is involved in the biosynthesis of coenzyme F420, a hydride carrier cofactor.</text>
</comment>
<evidence type="ECO:0000313" key="6">
    <source>
        <dbReference type="EMBL" id="QEC48170.1"/>
    </source>
</evidence>
<keyword evidence="7" id="KW-1185">Reference proteome</keyword>
<dbReference type="OrthoDB" id="9151145at2"/>
<gene>
    <name evidence="6" type="primary">cofC</name>
    <name evidence="5" type="synonym">fbiD</name>
    <name evidence="6" type="ORF">FSW04_11715</name>
</gene>
<comment type="similarity">
    <text evidence="5">Belongs to the CofC family.</text>
</comment>
<evidence type="ECO:0000313" key="7">
    <source>
        <dbReference type="Proteomes" id="UP000321805"/>
    </source>
</evidence>
<dbReference type="InterPro" id="IPR029044">
    <property type="entry name" value="Nucleotide-diphossugar_trans"/>
</dbReference>
<dbReference type="NCBIfam" id="TIGR03552">
    <property type="entry name" value="F420_cofC"/>
    <property type="match status" value="1"/>
</dbReference>
<dbReference type="UniPathway" id="UPA00071"/>
<proteinExistence type="inferred from homology"/>
<evidence type="ECO:0000256" key="2">
    <source>
        <dbReference type="ARBA" id="ARBA00022695"/>
    </source>
</evidence>
<comment type="catalytic activity">
    <reaction evidence="5">
        <text>phosphoenolpyruvate + GTP + H(+) = enolpyruvoyl-2-diphospho-5'-guanosine + diphosphate</text>
        <dbReference type="Rhea" id="RHEA:30519"/>
        <dbReference type="ChEBI" id="CHEBI:15378"/>
        <dbReference type="ChEBI" id="CHEBI:33019"/>
        <dbReference type="ChEBI" id="CHEBI:37565"/>
        <dbReference type="ChEBI" id="CHEBI:58702"/>
        <dbReference type="ChEBI" id="CHEBI:143701"/>
        <dbReference type="EC" id="2.7.7.105"/>
    </reaction>
</comment>
<dbReference type="EMBL" id="CP042430">
    <property type="protein sequence ID" value="QEC48170.1"/>
    <property type="molecule type" value="Genomic_DNA"/>
</dbReference>
<dbReference type="Pfam" id="PF01983">
    <property type="entry name" value="CofC"/>
    <property type="match status" value="1"/>
</dbReference>
<feature type="binding site" evidence="5">
    <location>
        <position position="140"/>
    </location>
    <ligand>
        <name>phosphoenolpyruvate</name>
        <dbReference type="ChEBI" id="CHEBI:58702"/>
    </ligand>
</feature>
<evidence type="ECO:0000256" key="4">
    <source>
        <dbReference type="ARBA" id="ARBA00023134"/>
    </source>
</evidence>